<comment type="caution">
    <text evidence="1">The sequence shown here is derived from an EMBL/GenBank/DDBJ whole genome shotgun (WGS) entry which is preliminary data.</text>
</comment>
<dbReference type="Proteomes" id="UP001221757">
    <property type="component" value="Unassembled WGS sequence"/>
</dbReference>
<dbReference type="AlphaFoldDB" id="A0AAD7GEZ8"/>
<organism evidence="1 2">
    <name type="scientific">Mycena rosella</name>
    <name type="common">Pink bonnet</name>
    <name type="synonym">Agaricus rosellus</name>
    <dbReference type="NCBI Taxonomy" id="1033263"/>
    <lineage>
        <taxon>Eukaryota</taxon>
        <taxon>Fungi</taxon>
        <taxon>Dikarya</taxon>
        <taxon>Basidiomycota</taxon>
        <taxon>Agaricomycotina</taxon>
        <taxon>Agaricomycetes</taxon>
        <taxon>Agaricomycetidae</taxon>
        <taxon>Agaricales</taxon>
        <taxon>Marasmiineae</taxon>
        <taxon>Mycenaceae</taxon>
        <taxon>Mycena</taxon>
    </lineage>
</organism>
<keyword evidence="2" id="KW-1185">Reference proteome</keyword>
<proteinExistence type="predicted"/>
<reference evidence="1" key="1">
    <citation type="submission" date="2023-03" db="EMBL/GenBank/DDBJ databases">
        <title>Massive genome expansion in bonnet fungi (Mycena s.s.) driven by repeated elements and novel gene families across ecological guilds.</title>
        <authorList>
            <consortium name="Lawrence Berkeley National Laboratory"/>
            <person name="Harder C.B."/>
            <person name="Miyauchi S."/>
            <person name="Viragh M."/>
            <person name="Kuo A."/>
            <person name="Thoen E."/>
            <person name="Andreopoulos B."/>
            <person name="Lu D."/>
            <person name="Skrede I."/>
            <person name="Drula E."/>
            <person name="Henrissat B."/>
            <person name="Morin E."/>
            <person name="Kohler A."/>
            <person name="Barry K."/>
            <person name="LaButti K."/>
            <person name="Morin E."/>
            <person name="Salamov A."/>
            <person name="Lipzen A."/>
            <person name="Mereny Z."/>
            <person name="Hegedus B."/>
            <person name="Baldrian P."/>
            <person name="Stursova M."/>
            <person name="Weitz H."/>
            <person name="Taylor A."/>
            <person name="Grigoriev I.V."/>
            <person name="Nagy L.G."/>
            <person name="Martin F."/>
            <person name="Kauserud H."/>
        </authorList>
    </citation>
    <scope>NUCLEOTIDE SEQUENCE</scope>
    <source>
        <strain evidence="1">CBHHK067</strain>
    </source>
</reference>
<sequence length="168" mass="18304">MNPSDSGNEIDIIEAILNTTTRLSTTTFRRKPPTFSLGFKKAQLKRPFEGEDTTTLEKKNANKENITAWGSPVACRRSTRLFAPNPTDKEHVAAWGSPVTRRRSIRLFVANPDPLSAAGSLHGEIAGASVSPIKKKARREVMAMGSPKVTRSRSRRLVVVNPGPASPA</sequence>
<evidence type="ECO:0000313" key="1">
    <source>
        <dbReference type="EMBL" id="KAJ7683184.1"/>
    </source>
</evidence>
<evidence type="ECO:0000313" key="2">
    <source>
        <dbReference type="Proteomes" id="UP001221757"/>
    </source>
</evidence>
<protein>
    <submittedName>
        <fullName evidence="1">Uncharacterized protein</fullName>
    </submittedName>
</protein>
<gene>
    <name evidence="1" type="ORF">B0H17DRAFT_1205250</name>
</gene>
<accession>A0AAD7GEZ8</accession>
<dbReference type="EMBL" id="JARKIE010000110">
    <property type="protein sequence ID" value="KAJ7683184.1"/>
    <property type="molecule type" value="Genomic_DNA"/>
</dbReference>
<name>A0AAD7GEZ8_MYCRO</name>